<evidence type="ECO:0000256" key="5">
    <source>
        <dbReference type="ARBA" id="ARBA00022643"/>
    </source>
</evidence>
<dbReference type="Pfam" id="PF06574">
    <property type="entry name" value="FAD_syn"/>
    <property type="match status" value="1"/>
</dbReference>
<evidence type="ECO:0000256" key="14">
    <source>
        <dbReference type="ARBA" id="ARBA00049494"/>
    </source>
</evidence>
<dbReference type="InterPro" id="IPR014729">
    <property type="entry name" value="Rossmann-like_a/b/a_fold"/>
</dbReference>
<dbReference type="NCBIfam" id="TIGR00125">
    <property type="entry name" value="cyt_tran_rel"/>
    <property type="match status" value="1"/>
</dbReference>
<accession>A0A5B0E444</accession>
<dbReference type="PANTHER" id="PTHR22749">
    <property type="entry name" value="RIBOFLAVIN KINASE/FMN ADENYLYLTRANSFERASE"/>
    <property type="match status" value="1"/>
</dbReference>
<dbReference type="Pfam" id="PF01687">
    <property type="entry name" value="Flavokinase"/>
    <property type="match status" value="1"/>
</dbReference>
<dbReference type="PIRSF" id="PIRSF004491">
    <property type="entry name" value="FAD_Synth"/>
    <property type="match status" value="1"/>
</dbReference>
<comment type="catalytic activity">
    <reaction evidence="13 15">
        <text>riboflavin + ATP = FMN + ADP + H(+)</text>
        <dbReference type="Rhea" id="RHEA:14357"/>
        <dbReference type="ChEBI" id="CHEBI:15378"/>
        <dbReference type="ChEBI" id="CHEBI:30616"/>
        <dbReference type="ChEBI" id="CHEBI:57986"/>
        <dbReference type="ChEBI" id="CHEBI:58210"/>
        <dbReference type="ChEBI" id="CHEBI:456216"/>
        <dbReference type="EC" id="2.7.1.26"/>
    </reaction>
</comment>
<evidence type="ECO:0000313" key="17">
    <source>
        <dbReference type="EMBL" id="KAA0972701.1"/>
    </source>
</evidence>
<dbReference type="SUPFAM" id="SSF52374">
    <property type="entry name" value="Nucleotidylyl transferase"/>
    <property type="match status" value="1"/>
</dbReference>
<evidence type="ECO:0000256" key="2">
    <source>
        <dbReference type="ARBA" id="ARBA00004726"/>
    </source>
</evidence>
<dbReference type="Proteomes" id="UP000324738">
    <property type="component" value="Unassembled WGS sequence"/>
</dbReference>
<dbReference type="SUPFAM" id="SSF82114">
    <property type="entry name" value="Riboflavin kinase-like"/>
    <property type="match status" value="1"/>
</dbReference>
<dbReference type="NCBIfam" id="TIGR00083">
    <property type="entry name" value="ribF"/>
    <property type="match status" value="1"/>
</dbReference>
<evidence type="ECO:0000256" key="1">
    <source>
        <dbReference type="ARBA" id="ARBA00002121"/>
    </source>
</evidence>
<protein>
    <recommendedName>
        <fullName evidence="15">Riboflavin biosynthesis protein</fullName>
    </recommendedName>
    <domain>
        <recommendedName>
            <fullName evidence="15">Riboflavin kinase</fullName>
            <ecNumber evidence="15">2.7.1.26</ecNumber>
        </recommendedName>
        <alternativeName>
            <fullName evidence="15">Flavokinase</fullName>
        </alternativeName>
    </domain>
    <domain>
        <recommendedName>
            <fullName evidence="15">FMN adenylyltransferase</fullName>
            <ecNumber evidence="15">2.7.7.2</ecNumber>
        </recommendedName>
        <alternativeName>
            <fullName evidence="15">FAD pyrophosphorylase</fullName>
        </alternativeName>
        <alternativeName>
            <fullName evidence="15">FAD synthase</fullName>
        </alternativeName>
    </domain>
</protein>
<evidence type="ECO:0000256" key="4">
    <source>
        <dbReference type="ARBA" id="ARBA00022630"/>
    </source>
</evidence>
<keyword evidence="11 15" id="KW-0067">ATP-binding</keyword>
<comment type="caution">
    <text evidence="17">The sequence shown here is derived from an EMBL/GenBank/DDBJ whole genome shotgun (WGS) entry which is preliminary data.</text>
</comment>
<dbReference type="GO" id="GO:0008531">
    <property type="term" value="F:riboflavin kinase activity"/>
    <property type="evidence" value="ECO:0007669"/>
    <property type="project" value="UniProtKB-UniRule"/>
</dbReference>
<dbReference type="PANTHER" id="PTHR22749:SF6">
    <property type="entry name" value="RIBOFLAVIN KINASE"/>
    <property type="match status" value="1"/>
</dbReference>
<comment type="pathway">
    <text evidence="3 15">Cofactor biosynthesis; FMN biosynthesis; FMN from riboflavin (ATP route): step 1/1.</text>
</comment>
<dbReference type="InterPro" id="IPR015864">
    <property type="entry name" value="FAD_synthase"/>
</dbReference>
<sequence>MPAELKGCVVAIGNFDGVHRGHQAVLGRAKDEAARLGVPLVCLTFEPHPRTVFKPDQPVARLTAAPLKARILSVLGFDAVVEQAFTREFAAQSAESFIRNILLEQLAARHVVVGYDFQYGARRAGTPATLIQAGHELGFGVTVVDEFDDEGGAVVSSSRVRVDLAAGDIAGANSLLGYRWMVSGTVEHGRKLGRSLGYPTANMQLADDCLLAHGIYAVRFRRADGSLHGGVASFGRRPTFDDGAPVFETFLLDFSGDLYGEEAVISIFAYLRGELKFDNVDALIRQMDADTEVARQILARAEPLSEIDRHLAFVTNA</sequence>
<dbReference type="AlphaFoldDB" id="A0A5B0E444"/>
<dbReference type="EC" id="2.7.7.2" evidence="15"/>
<dbReference type="InterPro" id="IPR015865">
    <property type="entry name" value="Riboflavin_kinase_bac/euk"/>
</dbReference>
<comment type="pathway">
    <text evidence="2 15">Cofactor biosynthesis; FAD biosynthesis; FAD from FMN: step 1/1.</text>
</comment>
<dbReference type="FunFam" id="3.40.50.620:FF:000021">
    <property type="entry name" value="Riboflavin biosynthesis protein"/>
    <property type="match status" value="1"/>
</dbReference>
<keyword evidence="18" id="KW-1185">Reference proteome</keyword>
<dbReference type="GO" id="GO:0009398">
    <property type="term" value="P:FMN biosynthetic process"/>
    <property type="evidence" value="ECO:0007669"/>
    <property type="project" value="UniProtKB-UniRule"/>
</dbReference>
<keyword evidence="10 15" id="KW-0274">FAD</keyword>
<evidence type="ECO:0000256" key="15">
    <source>
        <dbReference type="PIRNR" id="PIRNR004491"/>
    </source>
</evidence>
<dbReference type="SMART" id="SM00904">
    <property type="entry name" value="Flavokinase"/>
    <property type="match status" value="1"/>
</dbReference>
<evidence type="ECO:0000256" key="12">
    <source>
        <dbReference type="ARBA" id="ARBA00023268"/>
    </source>
</evidence>
<proteinExistence type="inferred from homology"/>
<keyword evidence="5 15" id="KW-0288">FMN</keyword>
<dbReference type="Gene3D" id="2.40.30.30">
    <property type="entry name" value="Riboflavin kinase-like"/>
    <property type="match status" value="1"/>
</dbReference>
<dbReference type="NCBIfam" id="NF004159">
    <property type="entry name" value="PRK05627.1-2"/>
    <property type="match status" value="1"/>
</dbReference>
<evidence type="ECO:0000256" key="8">
    <source>
        <dbReference type="ARBA" id="ARBA00022741"/>
    </source>
</evidence>
<evidence type="ECO:0000256" key="6">
    <source>
        <dbReference type="ARBA" id="ARBA00022679"/>
    </source>
</evidence>
<evidence type="ECO:0000259" key="16">
    <source>
        <dbReference type="SMART" id="SM00904"/>
    </source>
</evidence>
<comment type="similarity">
    <text evidence="15">Belongs to the ribF family.</text>
</comment>
<dbReference type="EMBL" id="VTWH01000001">
    <property type="protein sequence ID" value="KAA0972701.1"/>
    <property type="molecule type" value="Genomic_DNA"/>
</dbReference>
<dbReference type="GO" id="GO:0009231">
    <property type="term" value="P:riboflavin biosynthetic process"/>
    <property type="evidence" value="ECO:0007669"/>
    <property type="project" value="InterPro"/>
</dbReference>
<dbReference type="CDD" id="cd02064">
    <property type="entry name" value="FAD_synthetase_N"/>
    <property type="match status" value="1"/>
</dbReference>
<evidence type="ECO:0000256" key="7">
    <source>
        <dbReference type="ARBA" id="ARBA00022695"/>
    </source>
</evidence>
<dbReference type="InterPro" id="IPR023468">
    <property type="entry name" value="Riboflavin_kinase"/>
</dbReference>
<dbReference type="UniPathway" id="UPA00276">
    <property type="reaction ID" value="UER00406"/>
</dbReference>
<dbReference type="EC" id="2.7.1.26" evidence="15"/>
<keyword evidence="4 15" id="KW-0285">Flavoprotein</keyword>
<evidence type="ECO:0000256" key="13">
    <source>
        <dbReference type="ARBA" id="ARBA00047880"/>
    </source>
</evidence>
<dbReference type="InterPro" id="IPR002606">
    <property type="entry name" value="Riboflavin_kinase_bac"/>
</dbReference>
<evidence type="ECO:0000256" key="9">
    <source>
        <dbReference type="ARBA" id="ARBA00022777"/>
    </source>
</evidence>
<feature type="domain" description="Riboflavin kinase" evidence="16">
    <location>
        <begin position="175"/>
        <end position="299"/>
    </location>
</feature>
<dbReference type="NCBIfam" id="NF004160">
    <property type="entry name" value="PRK05627.1-3"/>
    <property type="match status" value="1"/>
</dbReference>
<evidence type="ECO:0000256" key="3">
    <source>
        <dbReference type="ARBA" id="ARBA00005201"/>
    </source>
</evidence>
<dbReference type="OrthoDB" id="9803667at2"/>
<keyword evidence="12" id="KW-0511">Multifunctional enzyme</keyword>
<keyword evidence="6 15" id="KW-0808">Transferase</keyword>
<comment type="function">
    <text evidence="1">Catalyzes the phosphorylation of riboflavin to FMN followed by the adenylation of FMN to FAD.</text>
</comment>
<dbReference type="GO" id="GO:0006747">
    <property type="term" value="P:FAD biosynthetic process"/>
    <property type="evidence" value="ECO:0007669"/>
    <property type="project" value="UniProtKB-UniRule"/>
</dbReference>
<dbReference type="InterPro" id="IPR023465">
    <property type="entry name" value="Riboflavin_kinase_dom_sf"/>
</dbReference>
<evidence type="ECO:0000256" key="10">
    <source>
        <dbReference type="ARBA" id="ARBA00022827"/>
    </source>
</evidence>
<name>A0A5B0E444_9HYPH</name>
<comment type="catalytic activity">
    <reaction evidence="14 15">
        <text>FMN + ATP + H(+) = FAD + diphosphate</text>
        <dbReference type="Rhea" id="RHEA:17237"/>
        <dbReference type="ChEBI" id="CHEBI:15378"/>
        <dbReference type="ChEBI" id="CHEBI:30616"/>
        <dbReference type="ChEBI" id="CHEBI:33019"/>
        <dbReference type="ChEBI" id="CHEBI:57692"/>
        <dbReference type="ChEBI" id="CHEBI:58210"/>
        <dbReference type="EC" id="2.7.7.2"/>
    </reaction>
</comment>
<dbReference type="GO" id="GO:0005524">
    <property type="term" value="F:ATP binding"/>
    <property type="evidence" value="ECO:0007669"/>
    <property type="project" value="UniProtKB-UniRule"/>
</dbReference>
<dbReference type="InterPro" id="IPR004821">
    <property type="entry name" value="Cyt_trans-like"/>
</dbReference>
<reference evidence="17 18" key="1">
    <citation type="submission" date="2019-08" db="EMBL/GenBank/DDBJ databases">
        <title>Aureimonas fodiniaquatilis sp. nov., isolated from a coal mine wastewater.</title>
        <authorList>
            <person name="Kim W."/>
        </authorList>
    </citation>
    <scope>NUCLEOTIDE SEQUENCE [LARGE SCALE GENOMIC DNA]</scope>
    <source>
        <strain evidence="17 18">CAU 1482</strain>
    </source>
</reference>
<keyword evidence="9 15" id="KW-0418">Kinase</keyword>
<keyword evidence="8 15" id="KW-0547">Nucleotide-binding</keyword>
<gene>
    <name evidence="17" type="ORF">FPY71_03575</name>
</gene>
<dbReference type="UniPathway" id="UPA00277">
    <property type="reaction ID" value="UER00407"/>
</dbReference>
<evidence type="ECO:0000313" key="18">
    <source>
        <dbReference type="Proteomes" id="UP000324738"/>
    </source>
</evidence>
<dbReference type="GO" id="GO:0003919">
    <property type="term" value="F:FMN adenylyltransferase activity"/>
    <property type="evidence" value="ECO:0007669"/>
    <property type="project" value="UniProtKB-UniRule"/>
</dbReference>
<keyword evidence="7 15" id="KW-0548">Nucleotidyltransferase</keyword>
<evidence type="ECO:0000256" key="11">
    <source>
        <dbReference type="ARBA" id="ARBA00022840"/>
    </source>
</evidence>
<organism evidence="17 18">
    <name type="scientific">Aureimonas fodinaquatilis</name>
    <dbReference type="NCBI Taxonomy" id="2565783"/>
    <lineage>
        <taxon>Bacteria</taxon>
        <taxon>Pseudomonadati</taxon>
        <taxon>Pseudomonadota</taxon>
        <taxon>Alphaproteobacteria</taxon>
        <taxon>Hyphomicrobiales</taxon>
        <taxon>Aurantimonadaceae</taxon>
        <taxon>Aureimonas</taxon>
    </lineage>
</organism>
<dbReference type="Gene3D" id="3.40.50.620">
    <property type="entry name" value="HUPs"/>
    <property type="match status" value="1"/>
</dbReference>